<dbReference type="CDD" id="cd01898">
    <property type="entry name" value="Obg"/>
    <property type="match status" value="1"/>
</dbReference>
<evidence type="ECO:0000259" key="6">
    <source>
        <dbReference type="PROSITE" id="PS51883"/>
    </source>
</evidence>
<dbReference type="Pfam" id="PF01926">
    <property type="entry name" value="MMR_HSR1"/>
    <property type="match status" value="1"/>
</dbReference>
<evidence type="ECO:0000256" key="4">
    <source>
        <dbReference type="SAM" id="MobiDB-lite"/>
    </source>
</evidence>
<dbReference type="GO" id="GO:0005525">
    <property type="term" value="F:GTP binding"/>
    <property type="evidence" value="ECO:0007669"/>
    <property type="project" value="UniProtKB-KW"/>
</dbReference>
<keyword evidence="8" id="KW-1185">Reference proteome</keyword>
<dbReference type="Proteomes" id="UP000019132">
    <property type="component" value="Unassembled WGS sequence"/>
</dbReference>
<dbReference type="InterPro" id="IPR031167">
    <property type="entry name" value="G_OBG"/>
</dbReference>
<evidence type="ECO:0000256" key="2">
    <source>
        <dbReference type="ARBA" id="ARBA00022741"/>
    </source>
</evidence>
<protein>
    <recommendedName>
        <fullName evidence="9">OBG-type G domain-containing protein</fullName>
    </recommendedName>
</protein>
<organism evidence="7 8">
    <name type="scientific">Globisporangium ultimum (strain ATCC 200006 / CBS 805.95 / DAOM BR144)</name>
    <name type="common">Pythium ultimum</name>
    <dbReference type="NCBI Taxonomy" id="431595"/>
    <lineage>
        <taxon>Eukaryota</taxon>
        <taxon>Sar</taxon>
        <taxon>Stramenopiles</taxon>
        <taxon>Oomycota</taxon>
        <taxon>Peronosporomycetes</taxon>
        <taxon>Pythiales</taxon>
        <taxon>Pythiaceae</taxon>
        <taxon>Globisporangium</taxon>
    </lineage>
</organism>
<dbReference type="PRINTS" id="PR00326">
    <property type="entry name" value="GTP1OBG"/>
</dbReference>
<dbReference type="InterPro" id="IPR027417">
    <property type="entry name" value="P-loop_NTPase"/>
</dbReference>
<dbReference type="SUPFAM" id="SSF52540">
    <property type="entry name" value="P-loop containing nucleoside triphosphate hydrolases"/>
    <property type="match status" value="1"/>
</dbReference>
<dbReference type="OMA" id="VVFDWEP"/>
<accession>K3W6W2</accession>
<evidence type="ECO:0000313" key="7">
    <source>
        <dbReference type="EnsemblProtists" id="PYU1_T000703"/>
    </source>
</evidence>
<dbReference type="SUPFAM" id="SSF82051">
    <property type="entry name" value="Obg GTP-binding protein N-terminal domain"/>
    <property type="match status" value="1"/>
</dbReference>
<feature type="compositionally biased region" description="Acidic residues" evidence="4">
    <location>
        <begin position="42"/>
        <end position="70"/>
    </location>
</feature>
<sequence length="472" mass="52347">MLRLSCLARVVAPAPLRLGRQKRGAFGPKLHKFSTTSKGRDDDDDDDDDEHGYHEEDFDDMEFSDDDEDFDDDFDENDFDDMTWMEQGNAQFLDAANRKVEEHVKQKVRVQRAKHSKRRFVDRIRIKATGGHGGNGCASFFSESAMRKRPNGGHGGAGGNVVIEADDCIQNLANATHHFKGGAGLNGMPNDAAGRRGKHCFVKVPCGTLVKRVKRFERELENGEFEIVDKMETVCDLDQPGATFLAAIGGKPGLGNRILAGKTTNFGRLRKHMPDNKGVGSPGTSQYYELELKTIADVGLVGYPNAGKSTLLSTLSRATPEIAPYPFTTLHPYVGIVEFPDTYRLSVADIPGLIEGAHRNVGLGHDFLRHIERTKILMYVLDTAGTEGRDPISDFTHLQRELELYAPDITTRPSLIIANKMDEQGAEKNLHKLRQATDLAVLPVSALHKVDIDSIARTLRWMMENYGKLTKS</sequence>
<dbReference type="InterPro" id="IPR006169">
    <property type="entry name" value="GTP1_OBG_dom"/>
</dbReference>
<evidence type="ECO:0000256" key="1">
    <source>
        <dbReference type="ARBA" id="ARBA00007699"/>
    </source>
</evidence>
<dbReference type="PANTHER" id="PTHR11702:SF31">
    <property type="entry name" value="MITOCHONDRIAL RIBOSOME-ASSOCIATED GTPASE 2"/>
    <property type="match status" value="1"/>
</dbReference>
<name>K3W6W2_GLOUD</name>
<dbReference type="EMBL" id="GL376620">
    <property type="status" value="NOT_ANNOTATED_CDS"/>
    <property type="molecule type" value="Genomic_DNA"/>
</dbReference>
<dbReference type="Gene3D" id="2.70.210.12">
    <property type="entry name" value="GTP1/OBG domain"/>
    <property type="match status" value="1"/>
</dbReference>
<dbReference type="Pfam" id="PF01018">
    <property type="entry name" value="GTP1_OBG"/>
    <property type="match status" value="1"/>
</dbReference>
<dbReference type="InterPro" id="IPR014100">
    <property type="entry name" value="GTP-bd_Obg/CgtA"/>
</dbReference>
<dbReference type="InParanoid" id="K3W6W2"/>
<dbReference type="GO" id="GO:0000287">
    <property type="term" value="F:magnesium ion binding"/>
    <property type="evidence" value="ECO:0007669"/>
    <property type="project" value="InterPro"/>
</dbReference>
<dbReference type="GO" id="GO:0005739">
    <property type="term" value="C:mitochondrion"/>
    <property type="evidence" value="ECO:0007669"/>
    <property type="project" value="TreeGrafter"/>
</dbReference>
<dbReference type="NCBIfam" id="NF008956">
    <property type="entry name" value="PRK12299.1"/>
    <property type="match status" value="1"/>
</dbReference>
<comment type="similarity">
    <text evidence="1">Belongs to the TRAFAC class OBG-HflX-like GTPase superfamily. OBG GTPase family.</text>
</comment>
<evidence type="ECO:0000259" key="5">
    <source>
        <dbReference type="PROSITE" id="PS51710"/>
    </source>
</evidence>
<dbReference type="InterPro" id="IPR036726">
    <property type="entry name" value="GTP1_OBG_dom_sf"/>
</dbReference>
<dbReference type="PROSITE" id="PS51710">
    <property type="entry name" value="G_OBG"/>
    <property type="match status" value="1"/>
</dbReference>
<keyword evidence="2" id="KW-0547">Nucleotide-binding</keyword>
<keyword evidence="3" id="KW-0342">GTP-binding</keyword>
<dbReference type="InterPro" id="IPR045086">
    <property type="entry name" value="OBG_GTPase"/>
</dbReference>
<dbReference type="Gene3D" id="3.40.50.300">
    <property type="entry name" value="P-loop containing nucleotide triphosphate hydrolases"/>
    <property type="match status" value="1"/>
</dbReference>
<feature type="region of interest" description="Disordered" evidence="4">
    <location>
        <begin position="17"/>
        <end position="70"/>
    </location>
</feature>
<dbReference type="NCBIfam" id="TIGR02729">
    <property type="entry name" value="Obg_CgtA"/>
    <property type="match status" value="1"/>
</dbReference>
<dbReference type="PANTHER" id="PTHR11702">
    <property type="entry name" value="DEVELOPMENTALLY REGULATED GTP-BINDING PROTEIN-RELATED"/>
    <property type="match status" value="1"/>
</dbReference>
<reference evidence="7" key="3">
    <citation type="submission" date="2015-02" db="UniProtKB">
        <authorList>
            <consortium name="EnsemblProtists"/>
        </authorList>
    </citation>
    <scope>IDENTIFICATION</scope>
    <source>
        <strain evidence="7">DAOM BR144</strain>
    </source>
</reference>
<dbReference type="HOGENOM" id="CLU_011747_2_3_1"/>
<dbReference type="EnsemblProtists" id="PYU1_T000703">
    <property type="protein sequence ID" value="PYU1_T000703"/>
    <property type="gene ID" value="PYU1_G000703"/>
</dbReference>
<feature type="domain" description="Obg" evidence="6">
    <location>
        <begin position="118"/>
        <end position="295"/>
    </location>
</feature>
<dbReference type="STRING" id="431595.K3W6W2"/>
<evidence type="ECO:0000313" key="8">
    <source>
        <dbReference type="Proteomes" id="UP000019132"/>
    </source>
</evidence>
<dbReference type="PROSITE" id="PS51883">
    <property type="entry name" value="OBG"/>
    <property type="match status" value="1"/>
</dbReference>
<proteinExistence type="inferred from homology"/>
<evidence type="ECO:0000256" key="3">
    <source>
        <dbReference type="ARBA" id="ARBA00023134"/>
    </source>
</evidence>
<dbReference type="GO" id="GO:0003924">
    <property type="term" value="F:GTPase activity"/>
    <property type="evidence" value="ECO:0007669"/>
    <property type="project" value="InterPro"/>
</dbReference>
<dbReference type="eggNOG" id="KOG1489">
    <property type="taxonomic scope" value="Eukaryota"/>
</dbReference>
<feature type="domain" description="OBG-type G" evidence="5">
    <location>
        <begin position="296"/>
        <end position="464"/>
    </location>
</feature>
<dbReference type="InterPro" id="IPR006073">
    <property type="entry name" value="GTP-bd"/>
</dbReference>
<reference evidence="8" key="2">
    <citation type="submission" date="2010-04" db="EMBL/GenBank/DDBJ databases">
        <authorList>
            <person name="Buell R."/>
            <person name="Hamilton J."/>
            <person name="Hostetler J."/>
        </authorList>
    </citation>
    <scope>NUCLEOTIDE SEQUENCE [LARGE SCALE GENOMIC DNA]</scope>
    <source>
        <strain evidence="8">DAOM:BR144</strain>
    </source>
</reference>
<reference evidence="8" key="1">
    <citation type="journal article" date="2010" name="Genome Biol.">
        <title>Genome sequence of the necrotrophic plant pathogen Pythium ultimum reveals original pathogenicity mechanisms and effector repertoire.</title>
        <authorList>
            <person name="Levesque C.A."/>
            <person name="Brouwer H."/>
            <person name="Cano L."/>
            <person name="Hamilton J.P."/>
            <person name="Holt C."/>
            <person name="Huitema E."/>
            <person name="Raffaele S."/>
            <person name="Robideau G.P."/>
            <person name="Thines M."/>
            <person name="Win J."/>
            <person name="Zerillo M.M."/>
            <person name="Beakes G.W."/>
            <person name="Boore J.L."/>
            <person name="Busam D."/>
            <person name="Dumas B."/>
            <person name="Ferriera S."/>
            <person name="Fuerstenberg S.I."/>
            <person name="Gachon C.M."/>
            <person name="Gaulin E."/>
            <person name="Govers F."/>
            <person name="Grenville-Briggs L."/>
            <person name="Horner N."/>
            <person name="Hostetler J."/>
            <person name="Jiang R.H."/>
            <person name="Johnson J."/>
            <person name="Krajaejun T."/>
            <person name="Lin H."/>
            <person name="Meijer H.J."/>
            <person name="Moore B."/>
            <person name="Morris P."/>
            <person name="Phuntmart V."/>
            <person name="Puiu D."/>
            <person name="Shetty J."/>
            <person name="Stajich J.E."/>
            <person name="Tripathy S."/>
            <person name="Wawra S."/>
            <person name="van West P."/>
            <person name="Whitty B.R."/>
            <person name="Coutinho P.M."/>
            <person name="Henrissat B."/>
            <person name="Martin F."/>
            <person name="Thomas P.D."/>
            <person name="Tyler B.M."/>
            <person name="De Vries R.P."/>
            <person name="Kamoun S."/>
            <person name="Yandell M."/>
            <person name="Tisserat N."/>
            <person name="Buell C.R."/>
        </authorList>
    </citation>
    <scope>NUCLEOTIDE SEQUENCE</scope>
    <source>
        <strain evidence="8">DAOM:BR144</strain>
    </source>
</reference>
<dbReference type="GO" id="GO:0042254">
    <property type="term" value="P:ribosome biogenesis"/>
    <property type="evidence" value="ECO:0007669"/>
    <property type="project" value="UniProtKB-UniRule"/>
</dbReference>
<dbReference type="AlphaFoldDB" id="K3W6W2"/>
<evidence type="ECO:0008006" key="9">
    <source>
        <dbReference type="Google" id="ProtNLM"/>
    </source>
</evidence>
<dbReference type="VEuPathDB" id="FungiDB:PYU1_G000703"/>